<dbReference type="AlphaFoldDB" id="T1JYM4"/>
<organism evidence="1 2">
    <name type="scientific">Tetranychus urticae</name>
    <name type="common">Two-spotted spider mite</name>
    <dbReference type="NCBI Taxonomy" id="32264"/>
    <lineage>
        <taxon>Eukaryota</taxon>
        <taxon>Metazoa</taxon>
        <taxon>Ecdysozoa</taxon>
        <taxon>Arthropoda</taxon>
        <taxon>Chelicerata</taxon>
        <taxon>Arachnida</taxon>
        <taxon>Acari</taxon>
        <taxon>Acariformes</taxon>
        <taxon>Trombidiformes</taxon>
        <taxon>Prostigmata</taxon>
        <taxon>Eleutherengona</taxon>
        <taxon>Raphignathae</taxon>
        <taxon>Tetranychoidea</taxon>
        <taxon>Tetranychidae</taxon>
        <taxon>Tetranychus</taxon>
    </lineage>
</organism>
<keyword evidence="2" id="KW-1185">Reference proteome</keyword>
<reference evidence="2" key="1">
    <citation type="submission" date="2011-08" db="EMBL/GenBank/DDBJ databases">
        <authorList>
            <person name="Rombauts S."/>
        </authorList>
    </citation>
    <scope>NUCLEOTIDE SEQUENCE</scope>
    <source>
        <strain evidence="2">London</strain>
    </source>
</reference>
<name>T1JYM4_TETUR</name>
<evidence type="ECO:0000313" key="1">
    <source>
        <dbReference type="EnsemblMetazoa" id="tetur03g00890.1"/>
    </source>
</evidence>
<reference evidence="1" key="2">
    <citation type="submission" date="2015-06" db="UniProtKB">
        <authorList>
            <consortium name="EnsemblMetazoa"/>
        </authorList>
    </citation>
    <scope>IDENTIFICATION</scope>
</reference>
<dbReference type="HOGENOM" id="CLU_3320605_0_0_1"/>
<sequence length="39" mass="4649">MLKKVAIILIKDVYYKIIAPFMKDGLTTSKGDKWRNRRH</sequence>
<accession>T1JYM4</accession>
<protein>
    <submittedName>
        <fullName evidence="1">Uncharacterized protein</fullName>
    </submittedName>
</protein>
<dbReference type="Proteomes" id="UP000015104">
    <property type="component" value="Unassembled WGS sequence"/>
</dbReference>
<proteinExistence type="predicted"/>
<dbReference type="EMBL" id="CAEY01001108">
    <property type="status" value="NOT_ANNOTATED_CDS"/>
    <property type="molecule type" value="Genomic_DNA"/>
</dbReference>
<dbReference type="EnsemblMetazoa" id="tetur03g00890.1">
    <property type="protein sequence ID" value="tetur03g00890.1"/>
    <property type="gene ID" value="tetur03g00890"/>
</dbReference>
<evidence type="ECO:0000313" key="2">
    <source>
        <dbReference type="Proteomes" id="UP000015104"/>
    </source>
</evidence>